<comment type="subcellular location">
    <subcellularLocation>
        <location evidence="1">Secreted</location>
    </subcellularLocation>
</comment>
<dbReference type="Pfam" id="PF01759">
    <property type="entry name" value="NTR"/>
    <property type="match status" value="2"/>
</dbReference>
<evidence type="ECO:0000313" key="10">
    <source>
        <dbReference type="Proteomes" id="UP000007110"/>
    </source>
</evidence>
<dbReference type="Proteomes" id="UP000007110">
    <property type="component" value="Unassembled WGS sequence"/>
</dbReference>
<name>A0A7M7NVH5_STRPU</name>
<feature type="binding site" evidence="4">
    <location>
        <position position="24"/>
    </location>
    <ligand>
        <name>Zn(2+)</name>
        <dbReference type="ChEBI" id="CHEBI:29105"/>
        <note>ligand shared with metalloproteinase partner</note>
    </ligand>
</feature>
<dbReference type="GeneID" id="105438200"/>
<feature type="disulfide bond" evidence="5">
    <location>
        <begin position="24"/>
        <end position="91"/>
    </location>
</feature>
<feature type="compositionally biased region" description="Low complexity" evidence="6">
    <location>
        <begin position="141"/>
        <end position="159"/>
    </location>
</feature>
<feature type="domain" description="NTR" evidence="8">
    <location>
        <begin position="24"/>
        <end position="138"/>
    </location>
</feature>
<reference evidence="9" key="2">
    <citation type="submission" date="2021-01" db="UniProtKB">
        <authorList>
            <consortium name="EnsemblMetazoa"/>
        </authorList>
    </citation>
    <scope>IDENTIFICATION</scope>
</reference>
<dbReference type="PANTHER" id="PTHR11844:SF25">
    <property type="entry name" value="NTR DOMAIN-CONTAINING PROTEIN"/>
    <property type="match status" value="1"/>
</dbReference>
<dbReference type="RefSeq" id="XP_030841576.1">
    <property type="nucleotide sequence ID" value="XM_030985716.1"/>
</dbReference>
<sequence length="312" mass="33323">MATSPIAASVVIVLAFTLHGTSACSCVPMDEPITFCSPDFGIQGTVTKIEGNLTLFEDLVYSVRVLEVYHDSSDAIQVSTTINITTPGHTCGIHFLSEGLTYLISGVTNSGSYTINNCQCVVVPYNDISDLSNVGIPCQESPTTTTTPTTNTSSPTTSPTSLMTTTINTMAPTSRCVCDEEPLTFCSSSFAIKGTVVNILGNRSLNEDLQYNVRVQEVYHNEILTIRINRILDIQTPGNSCGIDSLEMGSSYIISGGSTSSFSIDLCTSIVLEVNDVDEASVDIDFPCSASVSTITSFVIIVSVLLSVVFHW</sequence>
<organism evidence="9 10">
    <name type="scientific">Strongylocentrotus purpuratus</name>
    <name type="common">Purple sea urchin</name>
    <dbReference type="NCBI Taxonomy" id="7668"/>
    <lineage>
        <taxon>Eukaryota</taxon>
        <taxon>Metazoa</taxon>
        <taxon>Echinodermata</taxon>
        <taxon>Eleutherozoa</taxon>
        <taxon>Echinozoa</taxon>
        <taxon>Echinoidea</taxon>
        <taxon>Euechinoidea</taxon>
        <taxon>Echinacea</taxon>
        <taxon>Camarodonta</taxon>
        <taxon>Echinidea</taxon>
        <taxon>Strongylocentrotidae</taxon>
        <taxon>Strongylocentrotus</taxon>
    </lineage>
</organism>
<proteinExistence type="predicted"/>
<accession>A0A7M7NVH5</accession>
<dbReference type="PROSITE" id="PS50189">
    <property type="entry name" value="NTR"/>
    <property type="match status" value="1"/>
</dbReference>
<dbReference type="PANTHER" id="PTHR11844">
    <property type="entry name" value="METALLOPROTEASE INHIBITOR"/>
    <property type="match status" value="1"/>
</dbReference>
<dbReference type="SUPFAM" id="SSF50242">
    <property type="entry name" value="TIMP-like"/>
    <property type="match status" value="2"/>
</dbReference>
<evidence type="ECO:0000256" key="3">
    <source>
        <dbReference type="ARBA" id="ARBA00023157"/>
    </source>
</evidence>
<keyword evidence="4" id="KW-0862">Zinc</keyword>
<dbReference type="GO" id="GO:0005576">
    <property type="term" value="C:extracellular region"/>
    <property type="evidence" value="ECO:0007669"/>
    <property type="project" value="UniProtKB-SubCell"/>
</dbReference>
<feature type="region of interest" description="Disordered" evidence="6">
    <location>
        <begin position="139"/>
        <end position="159"/>
    </location>
</feature>
<dbReference type="InterPro" id="IPR001134">
    <property type="entry name" value="Netrin_domain"/>
</dbReference>
<keyword evidence="2" id="KW-0964">Secreted</keyword>
<keyword evidence="10" id="KW-1185">Reference proteome</keyword>
<feature type="signal peptide" evidence="7">
    <location>
        <begin position="1"/>
        <end position="23"/>
    </location>
</feature>
<dbReference type="InterPro" id="IPR018933">
    <property type="entry name" value="Netrin_module_non-TIMP"/>
</dbReference>
<feature type="chain" id="PRO_5029723974" description="NTR domain-containing protein" evidence="7">
    <location>
        <begin position="24"/>
        <end position="312"/>
    </location>
</feature>
<protein>
    <recommendedName>
        <fullName evidence="8">NTR domain-containing protein</fullName>
    </recommendedName>
</protein>
<evidence type="ECO:0000256" key="5">
    <source>
        <dbReference type="PIRSR" id="PIRSR601820-3"/>
    </source>
</evidence>
<keyword evidence="7" id="KW-0732">Signal</keyword>
<evidence type="ECO:0000259" key="8">
    <source>
        <dbReference type="PROSITE" id="PS50189"/>
    </source>
</evidence>
<evidence type="ECO:0000256" key="1">
    <source>
        <dbReference type="ARBA" id="ARBA00004613"/>
    </source>
</evidence>
<feature type="disulfide bond" evidence="5">
    <location>
        <begin position="26"/>
        <end position="118"/>
    </location>
</feature>
<evidence type="ECO:0000313" key="9">
    <source>
        <dbReference type="EnsemblMetazoa" id="XP_030841576"/>
    </source>
</evidence>
<dbReference type="InterPro" id="IPR008993">
    <property type="entry name" value="TIMP-like_OB-fold"/>
</dbReference>
<evidence type="ECO:0000256" key="6">
    <source>
        <dbReference type="SAM" id="MobiDB-lite"/>
    </source>
</evidence>
<evidence type="ECO:0000256" key="4">
    <source>
        <dbReference type="PIRSR" id="PIRSR601820-1"/>
    </source>
</evidence>
<evidence type="ECO:0000256" key="2">
    <source>
        <dbReference type="ARBA" id="ARBA00022525"/>
    </source>
</evidence>
<dbReference type="AlphaFoldDB" id="A0A7M7NVH5"/>
<keyword evidence="4" id="KW-0479">Metal-binding</keyword>
<dbReference type="GO" id="GO:0008191">
    <property type="term" value="F:metalloendopeptidase inhibitor activity"/>
    <property type="evidence" value="ECO:0007669"/>
    <property type="project" value="InterPro"/>
</dbReference>
<dbReference type="EnsemblMetazoa" id="XM_030985716">
    <property type="protein sequence ID" value="XP_030841576"/>
    <property type="gene ID" value="LOC105438200"/>
</dbReference>
<dbReference type="GO" id="GO:0046872">
    <property type="term" value="F:metal ion binding"/>
    <property type="evidence" value="ECO:0007669"/>
    <property type="project" value="UniProtKB-KW"/>
</dbReference>
<evidence type="ECO:0000256" key="7">
    <source>
        <dbReference type="SAM" id="SignalP"/>
    </source>
</evidence>
<reference evidence="10" key="1">
    <citation type="submission" date="2015-02" db="EMBL/GenBank/DDBJ databases">
        <title>Genome sequencing for Strongylocentrotus purpuratus.</title>
        <authorList>
            <person name="Murali S."/>
            <person name="Liu Y."/>
            <person name="Vee V."/>
            <person name="English A."/>
            <person name="Wang M."/>
            <person name="Skinner E."/>
            <person name="Han Y."/>
            <person name="Muzny D.M."/>
            <person name="Worley K.C."/>
            <person name="Gibbs R.A."/>
        </authorList>
    </citation>
    <scope>NUCLEOTIDE SEQUENCE</scope>
</reference>
<keyword evidence="3 5" id="KW-1015">Disulfide bond</keyword>
<dbReference type="InterPro" id="IPR001820">
    <property type="entry name" value="TIMP"/>
</dbReference>
<dbReference type="Gene3D" id="2.40.50.120">
    <property type="match status" value="2"/>
</dbReference>